<proteinExistence type="predicted"/>
<name>A0A644Z4Q6_9ZZZZ</name>
<accession>A0A644Z4Q6</accession>
<reference evidence="1" key="1">
    <citation type="submission" date="2019-08" db="EMBL/GenBank/DDBJ databases">
        <authorList>
            <person name="Kucharzyk K."/>
            <person name="Murdoch R.W."/>
            <person name="Higgins S."/>
            <person name="Loffler F."/>
        </authorList>
    </citation>
    <scope>NUCLEOTIDE SEQUENCE</scope>
</reference>
<dbReference type="EMBL" id="VSSQ01007322">
    <property type="protein sequence ID" value="MPM35549.1"/>
    <property type="molecule type" value="Genomic_DNA"/>
</dbReference>
<protein>
    <submittedName>
        <fullName evidence="1">Uncharacterized protein</fullName>
    </submittedName>
</protein>
<comment type="caution">
    <text evidence="1">The sequence shown here is derived from an EMBL/GenBank/DDBJ whole genome shotgun (WGS) entry which is preliminary data.</text>
</comment>
<evidence type="ECO:0000313" key="1">
    <source>
        <dbReference type="EMBL" id="MPM35549.1"/>
    </source>
</evidence>
<dbReference type="AlphaFoldDB" id="A0A644Z4Q6"/>
<organism evidence="1">
    <name type="scientific">bioreactor metagenome</name>
    <dbReference type="NCBI Taxonomy" id="1076179"/>
    <lineage>
        <taxon>unclassified sequences</taxon>
        <taxon>metagenomes</taxon>
        <taxon>ecological metagenomes</taxon>
    </lineage>
</organism>
<gene>
    <name evidence="1" type="ORF">SDC9_82142</name>
</gene>
<sequence>MEHKYDAVSVRDVVSPIMENLVGRGSFTSFDVQEQALRKNRSLLVASVDREKRRWNEKQGHPVVYNYSKRQYETALSDGWKQGGLFDQ</sequence>